<comment type="caution">
    <text evidence="1">The sequence shown here is derived from an EMBL/GenBank/DDBJ whole genome shotgun (WGS) entry which is preliminary data.</text>
</comment>
<keyword evidence="2" id="KW-1185">Reference proteome</keyword>
<gene>
    <name evidence="1" type="ORF">BDR25DRAFT_286991</name>
</gene>
<dbReference type="Proteomes" id="UP000799755">
    <property type="component" value="Unassembled WGS sequence"/>
</dbReference>
<evidence type="ECO:0000313" key="1">
    <source>
        <dbReference type="EMBL" id="KAF2470780.1"/>
    </source>
</evidence>
<name>A0ACB6QXH1_9PLEO</name>
<accession>A0ACB6QXH1</accession>
<protein>
    <submittedName>
        <fullName evidence="1">P-loop containing nucleoside triphosphate hydrolase protein</fullName>
    </submittedName>
</protein>
<keyword evidence="1" id="KW-0378">Hydrolase</keyword>
<reference evidence="1" key="1">
    <citation type="journal article" date="2020" name="Stud. Mycol.">
        <title>101 Dothideomycetes genomes: a test case for predicting lifestyles and emergence of pathogens.</title>
        <authorList>
            <person name="Haridas S."/>
            <person name="Albert R."/>
            <person name="Binder M."/>
            <person name="Bloem J."/>
            <person name="Labutti K."/>
            <person name="Salamov A."/>
            <person name="Andreopoulos B."/>
            <person name="Baker S."/>
            <person name="Barry K."/>
            <person name="Bills G."/>
            <person name="Bluhm B."/>
            <person name="Cannon C."/>
            <person name="Castanera R."/>
            <person name="Culley D."/>
            <person name="Daum C."/>
            <person name="Ezra D."/>
            <person name="Gonzalez J."/>
            <person name="Henrissat B."/>
            <person name="Kuo A."/>
            <person name="Liang C."/>
            <person name="Lipzen A."/>
            <person name="Lutzoni F."/>
            <person name="Magnuson J."/>
            <person name="Mondo S."/>
            <person name="Nolan M."/>
            <person name="Ohm R."/>
            <person name="Pangilinan J."/>
            <person name="Park H.-J."/>
            <person name="Ramirez L."/>
            <person name="Alfaro M."/>
            <person name="Sun H."/>
            <person name="Tritt A."/>
            <person name="Yoshinaga Y."/>
            <person name="Zwiers L.-H."/>
            <person name="Turgeon B."/>
            <person name="Goodwin S."/>
            <person name="Spatafora J."/>
            <person name="Crous P."/>
            <person name="Grigoriev I."/>
        </authorList>
    </citation>
    <scope>NUCLEOTIDE SEQUENCE</scope>
    <source>
        <strain evidence="1">ATCC 200398</strain>
    </source>
</reference>
<evidence type="ECO:0000313" key="2">
    <source>
        <dbReference type="Proteomes" id="UP000799755"/>
    </source>
</evidence>
<organism evidence="1 2">
    <name type="scientific">Lindgomyces ingoldianus</name>
    <dbReference type="NCBI Taxonomy" id="673940"/>
    <lineage>
        <taxon>Eukaryota</taxon>
        <taxon>Fungi</taxon>
        <taxon>Dikarya</taxon>
        <taxon>Ascomycota</taxon>
        <taxon>Pezizomycotina</taxon>
        <taxon>Dothideomycetes</taxon>
        <taxon>Pleosporomycetidae</taxon>
        <taxon>Pleosporales</taxon>
        <taxon>Lindgomycetaceae</taxon>
        <taxon>Lindgomyces</taxon>
    </lineage>
</organism>
<dbReference type="EMBL" id="MU003507">
    <property type="protein sequence ID" value="KAF2470780.1"/>
    <property type="molecule type" value="Genomic_DNA"/>
</dbReference>
<sequence>MSILLCTNDDTFGPGVRGCRGDFDFTQVFEKIILSILPSTCFAILAGLRLTTISRRPRIIDNTILQNVKVVLLTGFSATQISILAVLAKSTVVTAHSLSLAAAGVGLFASLFSIWLSCLEHSRSLHLSRLLESYLFLTLLLDIVQCRTLWLSHQTTLAKIFTASVAIKAINFCLEVTPKSGSTRRGGEQRSPEEAIGIISLGTYSWLISLLVRGYRGIIAIDDLCPLNTSLGANNLYNNLTLKWGPQGSLKRSQYGLVKDVTRALLGPFLYPVVPRLALVGFKLCQPLFIQSMLDYLATAEEDRDRNHGYGLIGAAFLIYTGIAISSGIYQYYNQQFVYMLRSSLHTAIFRKTTQMSQEMTDDSAAITLMSTDLDRIVQGVRMIHEIWAILAQVGLGCWLLYGQLGVAFISPIIVIAVCSVLLMAVTRLVDKRLVAWMAKIQNRVGITAAAISQMKSYKISGLAEIVGTTIQSLRETEIRVGLKFRWLVICTITLGAVPSVFSPVIAFAATSNSILNVSTIFTSYGYILLVTAPFTIIFNCFPSVLAALTCMQRIQKFLDSDPRIDFRCWISEAGSASNQVKEVAKNPPNAQEDGLAFKIERGSFGWSPGRPVLANITCDIPAKSLTIIIGQVASGKSTLCRALLGEVPIYSGKVSVFFPHNSSLGYCQQEPFLYKDTLKNNIVGRSKFSQERFDEVVAATLLNADISTFPRRSNTMMGSSGSTLSGGQKQRVAIARALYSGAKVLVFDDALSGLDASTASMLFQRVFGPDGFIKRNGVTAVLCTHSIGYLPAADHVIVLTNNGTKAEQGSFGKLRESSEYVKKLDIKVDVKQSQEASALDTTRVDNKNASARSSLKPSLNDSSRALGDWTVYKHWFKNVRPLSTASLLLFAMIHGFSSNFATVWLSYWSQDTFNREASFYVGIYALLQAMFIISWVASAIEIFISMTAFAGSALHKQALTTLITAPLRFLTSTDIGVTINHFSQDLTLIDGELLFAFFFVALNSTEALGMLIVIATAAPFLAVGFPVLLAVLYFVQRFYLRTSRQLRLLDLEAKSPLYTHFLDTMRGIATVRAFGWVAHGIEYNDKLLDNSLQPAYLLAAMQQWLRVVMQLLVAGLALVIVSLATQLNSNVGRTGTSLVTLLSFGNSLAELVQSYTDLETCIGAVSRLKTFTTSVKPEDRPTEDMEPPETWPSSGAIELRNVSASYKLPADDVNRNAHSGLPQSSLDLVIRDLSLNVPPGQKLAVCGRTGSGKSTLMLLLLRLLDPLNDAEETMVIDHVPICRVKRGTLRKRIIALSQGASLLPDGCTIKLGIDPFGKANENECMSALEMVGLAHFAEDRGGLEACMGVDDLSMGQRQLFCLGRAIVRKLVKDRKTPGEKTGGILLLDEVSSSVDYDTDRRIHEIVKAEFINYTVIGISHRLETVVDYFDRVIVLDGGRLVESGVPQDLATTPSTYFGELWKSHNK</sequence>
<proteinExistence type="predicted"/>